<feature type="coiled-coil region" evidence="1">
    <location>
        <begin position="184"/>
        <end position="211"/>
    </location>
</feature>
<feature type="region of interest" description="Disordered" evidence="2">
    <location>
        <begin position="1"/>
        <end position="49"/>
    </location>
</feature>
<sequence>MSPTFASSSQRERGLSSTFRPHIEQRVGTLPLDSLRRARDNSDAKDDVPLIRRRTSFGAQPVQPAMINLSNVPSTSAHDATEPLVASTSITAPQMHTLRALAIQNWIVRPRCYKAFSYAVALFKCEQTRELIDNYKRLTFEKASFEDEVNRLQSYEMTNKVASAESRADELAHKDRTKNAEVDRDKVLSKLSSLKQRVAEANRNLVQWLVDSEMFQDAMAVALANTTIEIYNDIRGKVLHHRPDFSIGKLAFYEGDEINEQGKSLAPFIDTTVRLRWELNEEGVPVWPSSIVEEGEDLEGLPSFDAWLAEPIKEEAEPSSTPPTSQPITAPVLPPPARSTPAHACPTCANAFVPVDLMDD</sequence>
<reference evidence="3 4" key="1">
    <citation type="journal article" date="2021" name="Commun. Biol.">
        <title>The genome of Shorea leprosula (Dipterocarpaceae) highlights the ecological relevance of drought in aseasonal tropical rainforests.</title>
        <authorList>
            <person name="Ng K.K.S."/>
            <person name="Kobayashi M.J."/>
            <person name="Fawcett J.A."/>
            <person name="Hatakeyama M."/>
            <person name="Paape T."/>
            <person name="Ng C.H."/>
            <person name="Ang C.C."/>
            <person name="Tnah L.H."/>
            <person name="Lee C.T."/>
            <person name="Nishiyama T."/>
            <person name="Sese J."/>
            <person name="O'Brien M.J."/>
            <person name="Copetti D."/>
            <person name="Mohd Noor M.I."/>
            <person name="Ong R.C."/>
            <person name="Putra M."/>
            <person name="Sireger I.Z."/>
            <person name="Indrioko S."/>
            <person name="Kosugi Y."/>
            <person name="Izuno A."/>
            <person name="Isagi Y."/>
            <person name="Lee S.L."/>
            <person name="Shimizu K.K."/>
        </authorList>
    </citation>
    <scope>NUCLEOTIDE SEQUENCE [LARGE SCALE GENOMIC DNA]</scope>
    <source>
        <strain evidence="3">214</strain>
    </source>
</reference>
<dbReference type="EMBL" id="BPVZ01000022">
    <property type="protein sequence ID" value="GKV05022.1"/>
    <property type="molecule type" value="Genomic_DNA"/>
</dbReference>
<protein>
    <submittedName>
        <fullName evidence="3">Uncharacterized protein</fullName>
    </submittedName>
</protein>
<dbReference type="AlphaFoldDB" id="A0AAV5J262"/>
<proteinExistence type="predicted"/>
<keyword evidence="4" id="KW-1185">Reference proteome</keyword>
<evidence type="ECO:0000313" key="3">
    <source>
        <dbReference type="EMBL" id="GKV05022.1"/>
    </source>
</evidence>
<evidence type="ECO:0000256" key="1">
    <source>
        <dbReference type="SAM" id="Coils"/>
    </source>
</evidence>
<gene>
    <name evidence="3" type="ORF">SLEP1_g17080</name>
</gene>
<accession>A0AAV5J262</accession>
<feature type="compositionally biased region" description="Polar residues" evidence="2">
    <location>
        <begin position="1"/>
        <end position="19"/>
    </location>
</feature>
<organism evidence="3 4">
    <name type="scientific">Rubroshorea leprosula</name>
    <dbReference type="NCBI Taxonomy" id="152421"/>
    <lineage>
        <taxon>Eukaryota</taxon>
        <taxon>Viridiplantae</taxon>
        <taxon>Streptophyta</taxon>
        <taxon>Embryophyta</taxon>
        <taxon>Tracheophyta</taxon>
        <taxon>Spermatophyta</taxon>
        <taxon>Magnoliopsida</taxon>
        <taxon>eudicotyledons</taxon>
        <taxon>Gunneridae</taxon>
        <taxon>Pentapetalae</taxon>
        <taxon>rosids</taxon>
        <taxon>malvids</taxon>
        <taxon>Malvales</taxon>
        <taxon>Dipterocarpaceae</taxon>
        <taxon>Rubroshorea</taxon>
    </lineage>
</organism>
<name>A0AAV5J262_9ROSI</name>
<keyword evidence="1" id="KW-0175">Coiled coil</keyword>
<evidence type="ECO:0000313" key="4">
    <source>
        <dbReference type="Proteomes" id="UP001054252"/>
    </source>
</evidence>
<dbReference type="Proteomes" id="UP001054252">
    <property type="component" value="Unassembled WGS sequence"/>
</dbReference>
<evidence type="ECO:0000256" key="2">
    <source>
        <dbReference type="SAM" id="MobiDB-lite"/>
    </source>
</evidence>
<feature type="compositionally biased region" description="Basic and acidic residues" evidence="2">
    <location>
        <begin position="34"/>
        <end position="49"/>
    </location>
</feature>
<comment type="caution">
    <text evidence="3">The sequence shown here is derived from an EMBL/GenBank/DDBJ whole genome shotgun (WGS) entry which is preliminary data.</text>
</comment>
<feature type="region of interest" description="Disordered" evidence="2">
    <location>
        <begin position="314"/>
        <end position="337"/>
    </location>
</feature>